<dbReference type="AlphaFoldDB" id="A0AAV3PR33"/>
<dbReference type="Pfam" id="PF07727">
    <property type="entry name" value="RVT_2"/>
    <property type="match status" value="1"/>
</dbReference>
<keyword evidence="3" id="KW-1185">Reference proteome</keyword>
<dbReference type="EMBL" id="BAABME010002345">
    <property type="protein sequence ID" value="GAA0154222.1"/>
    <property type="molecule type" value="Genomic_DNA"/>
</dbReference>
<evidence type="ECO:0000259" key="1">
    <source>
        <dbReference type="Pfam" id="PF07727"/>
    </source>
</evidence>
<feature type="domain" description="Reverse transcriptase Ty1/copia-type" evidence="1">
    <location>
        <begin position="11"/>
        <end position="59"/>
    </location>
</feature>
<dbReference type="InterPro" id="IPR013103">
    <property type="entry name" value="RVT_2"/>
</dbReference>
<protein>
    <recommendedName>
        <fullName evidence="1">Reverse transcriptase Ty1/copia-type domain-containing protein</fullName>
    </recommendedName>
</protein>
<accession>A0AAV3PR33</accession>
<evidence type="ECO:0000313" key="3">
    <source>
        <dbReference type="Proteomes" id="UP001454036"/>
    </source>
</evidence>
<dbReference type="Proteomes" id="UP001454036">
    <property type="component" value="Unassembled WGS sequence"/>
</dbReference>
<reference evidence="2 3" key="1">
    <citation type="submission" date="2024-01" db="EMBL/GenBank/DDBJ databases">
        <title>The complete chloroplast genome sequence of Lithospermum erythrorhizon: insights into the phylogenetic relationship among Boraginaceae species and the maternal lineages of purple gromwells.</title>
        <authorList>
            <person name="Okada T."/>
            <person name="Watanabe K."/>
        </authorList>
    </citation>
    <scope>NUCLEOTIDE SEQUENCE [LARGE SCALE GENOMIC DNA]</scope>
</reference>
<organism evidence="2 3">
    <name type="scientific">Lithospermum erythrorhizon</name>
    <name type="common">Purple gromwell</name>
    <name type="synonym">Lithospermum officinale var. erythrorhizon</name>
    <dbReference type="NCBI Taxonomy" id="34254"/>
    <lineage>
        <taxon>Eukaryota</taxon>
        <taxon>Viridiplantae</taxon>
        <taxon>Streptophyta</taxon>
        <taxon>Embryophyta</taxon>
        <taxon>Tracheophyta</taxon>
        <taxon>Spermatophyta</taxon>
        <taxon>Magnoliopsida</taxon>
        <taxon>eudicotyledons</taxon>
        <taxon>Gunneridae</taxon>
        <taxon>Pentapetalae</taxon>
        <taxon>asterids</taxon>
        <taxon>lamiids</taxon>
        <taxon>Boraginales</taxon>
        <taxon>Boraginaceae</taxon>
        <taxon>Boraginoideae</taxon>
        <taxon>Lithospermeae</taxon>
        <taxon>Lithospermum</taxon>
    </lineage>
</organism>
<comment type="caution">
    <text evidence="2">The sequence shown here is derived from an EMBL/GenBank/DDBJ whole genome shotgun (WGS) entry which is preliminary data.</text>
</comment>
<sequence length="193" mass="22405">MQSEIDALEQNNTWELVTLPVRKRPIGCNWVYKVKYKPNGEVDKYKARLVPKGYDQIEGYLDEDIYMKPPEGYEKATDVQDLGMAKYFLGIEIARSSTGMYISQRKYITDIIQDMKLEGSKVVSILLFLDWTPYNPDSPLHPYLQTFVPEFSRHDITYSLQTLSQFMQSPTMYPLSNFDFTSTSTSLLRRSPP</sequence>
<gene>
    <name evidence="2" type="ORF">LIER_12273</name>
</gene>
<proteinExistence type="predicted"/>
<name>A0AAV3PR33_LITER</name>
<evidence type="ECO:0000313" key="2">
    <source>
        <dbReference type="EMBL" id="GAA0154222.1"/>
    </source>
</evidence>